<feature type="compositionally biased region" description="Basic residues" evidence="1">
    <location>
        <begin position="234"/>
        <end position="243"/>
    </location>
</feature>
<reference evidence="2" key="1">
    <citation type="submission" date="2022-10" db="EMBL/GenBank/DDBJ databases">
        <title>Adaptive evolution leads to modifications in subtelomeric GC content in a zoonotic Cryptosporidium species.</title>
        <authorList>
            <person name="Li J."/>
            <person name="Feng Y."/>
            <person name="Xiao L."/>
        </authorList>
    </citation>
    <scope>NUCLEOTIDE SEQUENCE</scope>
    <source>
        <strain evidence="2">33844</strain>
    </source>
</reference>
<protein>
    <recommendedName>
        <fullName evidence="3">rRNA-processing protein efg1</fullName>
    </recommendedName>
</protein>
<dbReference type="OrthoDB" id="344028at2759"/>
<dbReference type="Proteomes" id="UP001067231">
    <property type="component" value="Unassembled WGS sequence"/>
</dbReference>
<dbReference type="AlphaFoldDB" id="A0A9D5HY72"/>
<feature type="region of interest" description="Disordered" evidence="1">
    <location>
        <begin position="175"/>
        <end position="278"/>
    </location>
</feature>
<feature type="compositionally biased region" description="Basic and acidic residues" evidence="1">
    <location>
        <begin position="207"/>
        <end position="233"/>
    </location>
</feature>
<dbReference type="GO" id="GO:0006364">
    <property type="term" value="P:rRNA processing"/>
    <property type="evidence" value="ECO:0007669"/>
    <property type="project" value="InterPro"/>
</dbReference>
<dbReference type="InterPro" id="IPR019310">
    <property type="entry name" value="Efg1"/>
</dbReference>
<evidence type="ECO:0000313" key="2">
    <source>
        <dbReference type="EMBL" id="KAJ1610484.1"/>
    </source>
</evidence>
<comment type="caution">
    <text evidence="2">The sequence shown here is derived from an EMBL/GenBank/DDBJ whole genome shotgun (WGS) entry which is preliminary data.</text>
</comment>
<gene>
    <name evidence="2" type="ORF">OJ253_1146</name>
</gene>
<organism evidence="2">
    <name type="scientific">Cryptosporidium canis</name>
    <dbReference type="NCBI Taxonomy" id="195482"/>
    <lineage>
        <taxon>Eukaryota</taxon>
        <taxon>Sar</taxon>
        <taxon>Alveolata</taxon>
        <taxon>Apicomplexa</taxon>
        <taxon>Conoidasida</taxon>
        <taxon>Coccidia</taxon>
        <taxon>Eucoccidiorida</taxon>
        <taxon>Eimeriorina</taxon>
        <taxon>Cryptosporidiidae</taxon>
        <taxon>Cryptosporidium</taxon>
    </lineage>
</organism>
<accession>A0A9D5HY72</accession>
<name>A0A9D5HY72_9CRYT</name>
<dbReference type="EMBL" id="JAPCXC010000024">
    <property type="protein sequence ID" value="KAJ1610484.1"/>
    <property type="molecule type" value="Genomic_DNA"/>
</dbReference>
<proteinExistence type="predicted"/>
<feature type="compositionally biased region" description="Polar residues" evidence="1">
    <location>
        <begin position="249"/>
        <end position="269"/>
    </location>
</feature>
<sequence length="278" mass="32949">MEGSGSERGGGRRTRSAGKRIRDINRLLSNEKFQISDEKRAELEGEVRELQGVISKNKSSHKKKLDRYLEYKRSKQKTMRFVELVKVKRRINQLQRTLAETLNSGESDEDEVYRIKSELIIYKRYEDYIRLLPFFKDRKYIPLFSNVELDSETLERRELYINDVQELKEELRMKKVRSSRNKTHDIRDSFLQEDAEPEGDFSTQSPEEPKKPLQKIEYKIQGDSKRSRQDRKTNKNKNIRHKRKEDAKLNSTNYSKSESDPKVNTSVSNHHVIFSDSD</sequence>
<dbReference type="Pfam" id="PF10153">
    <property type="entry name" value="Efg1"/>
    <property type="match status" value="1"/>
</dbReference>
<feature type="region of interest" description="Disordered" evidence="1">
    <location>
        <begin position="1"/>
        <end position="21"/>
    </location>
</feature>
<evidence type="ECO:0008006" key="3">
    <source>
        <dbReference type="Google" id="ProtNLM"/>
    </source>
</evidence>
<evidence type="ECO:0000256" key="1">
    <source>
        <dbReference type="SAM" id="MobiDB-lite"/>
    </source>
</evidence>